<keyword evidence="7 14" id="KW-0808">Transferase</keyword>
<evidence type="ECO:0000256" key="7">
    <source>
        <dbReference type="ARBA" id="ARBA00022679"/>
    </source>
</evidence>
<dbReference type="FunFam" id="3.40.50.150:FF:000194">
    <property type="entry name" value="Phosphoglycerate kinase"/>
    <property type="match status" value="1"/>
</dbReference>
<dbReference type="CDD" id="cd03784">
    <property type="entry name" value="GT1_Gtf-like"/>
    <property type="match status" value="1"/>
</dbReference>
<evidence type="ECO:0000256" key="9">
    <source>
        <dbReference type="ARBA" id="ARBA00022694"/>
    </source>
</evidence>
<comment type="catalytic activity">
    <reaction evidence="1">
        <text>guanosine(46) in tRNA + S-adenosyl-L-methionine = N(7)-methylguanosine(46) in tRNA + S-adenosyl-L-homocysteine</text>
        <dbReference type="Rhea" id="RHEA:42708"/>
        <dbReference type="Rhea" id="RHEA-COMP:10188"/>
        <dbReference type="Rhea" id="RHEA-COMP:10189"/>
        <dbReference type="ChEBI" id="CHEBI:57856"/>
        <dbReference type="ChEBI" id="CHEBI:59789"/>
        <dbReference type="ChEBI" id="CHEBI:74269"/>
        <dbReference type="ChEBI" id="CHEBI:74480"/>
        <dbReference type="EC" id="2.1.1.33"/>
    </reaction>
</comment>
<dbReference type="PANTHER" id="PTHR11926">
    <property type="entry name" value="GLUCOSYL/GLUCURONOSYL TRANSFERASES"/>
    <property type="match status" value="1"/>
</dbReference>
<evidence type="ECO:0000313" key="17">
    <source>
        <dbReference type="EMBL" id="KAF5190050.1"/>
    </source>
</evidence>
<dbReference type="InterPro" id="IPR029063">
    <property type="entry name" value="SAM-dependent_MTases_sf"/>
</dbReference>
<dbReference type="Gene3D" id="3.40.50.2000">
    <property type="entry name" value="Glycogen Phosphorylase B"/>
    <property type="match status" value="2"/>
</dbReference>
<keyword evidence="16" id="KW-0175">Coiled coil</keyword>
<evidence type="ECO:0000256" key="12">
    <source>
        <dbReference type="ARBA" id="ARBA00022840"/>
    </source>
</evidence>
<accession>A0A7J6W0N3</accession>
<dbReference type="OrthoDB" id="275353at2759"/>
<dbReference type="Pfam" id="PF00201">
    <property type="entry name" value="UDPGT"/>
    <property type="match status" value="1"/>
</dbReference>
<dbReference type="FunFam" id="3.40.50.2000:FF:000078">
    <property type="entry name" value="Glycosyltransferase"/>
    <property type="match status" value="1"/>
</dbReference>
<dbReference type="SUPFAM" id="SSF53335">
    <property type="entry name" value="S-adenosyl-L-methionine-dependent methyltransferases"/>
    <property type="match status" value="1"/>
</dbReference>
<dbReference type="InterPro" id="IPR015824">
    <property type="entry name" value="Phosphoglycerate_kinase_N"/>
</dbReference>
<dbReference type="Pfam" id="PF00162">
    <property type="entry name" value="PGK"/>
    <property type="match status" value="1"/>
</dbReference>
<dbReference type="Gene3D" id="3.40.50.150">
    <property type="entry name" value="Vaccinia Virus protein VP39"/>
    <property type="match status" value="1"/>
</dbReference>
<keyword evidence="8" id="KW-0949">S-adenosyl-L-methionine</keyword>
<evidence type="ECO:0000256" key="2">
    <source>
        <dbReference type="ARBA" id="ARBA00001946"/>
    </source>
</evidence>
<evidence type="ECO:0000256" key="3">
    <source>
        <dbReference type="ARBA" id="ARBA00008982"/>
    </source>
</evidence>
<evidence type="ECO:0000256" key="14">
    <source>
        <dbReference type="RuleBase" id="RU000532"/>
    </source>
</evidence>
<evidence type="ECO:0000256" key="15">
    <source>
        <dbReference type="RuleBase" id="RU000696"/>
    </source>
</evidence>
<dbReference type="InterPro" id="IPR003358">
    <property type="entry name" value="tRNA_(Gua-N-7)_MeTrfase_Trmb"/>
</dbReference>
<keyword evidence="10" id="KW-0547">Nucleotide-binding</keyword>
<dbReference type="GO" id="GO:0080043">
    <property type="term" value="F:quercetin 3-O-glucosyltransferase activity"/>
    <property type="evidence" value="ECO:0007669"/>
    <property type="project" value="TreeGrafter"/>
</dbReference>
<dbReference type="EC" id="2.7.2.3" evidence="14"/>
<proteinExistence type="inferred from homology"/>
<gene>
    <name evidence="17" type="ORF">FRX31_020361</name>
</gene>
<dbReference type="SUPFAM" id="SSF53756">
    <property type="entry name" value="UDP-Glycosyltransferase/glycogen phosphorylase"/>
    <property type="match status" value="1"/>
</dbReference>
<keyword evidence="13" id="KW-0460">Magnesium</keyword>
<dbReference type="Pfam" id="PF02390">
    <property type="entry name" value="Methyltransf_4"/>
    <property type="match status" value="1"/>
</dbReference>
<dbReference type="InterPro" id="IPR002213">
    <property type="entry name" value="UDP_glucos_trans"/>
</dbReference>
<dbReference type="PANTHER" id="PTHR11926:SF774">
    <property type="entry name" value="UDP-GLYCOSYLTRANSFERASE 85A1-RELATED"/>
    <property type="match status" value="1"/>
</dbReference>
<dbReference type="EMBL" id="JABWDY010024670">
    <property type="protein sequence ID" value="KAF5190050.1"/>
    <property type="molecule type" value="Genomic_DNA"/>
</dbReference>
<keyword evidence="6" id="KW-0328">Glycosyltransferase</keyword>
<comment type="subunit">
    <text evidence="15">Monomer.</text>
</comment>
<dbReference type="SUPFAM" id="SSF53748">
    <property type="entry name" value="Phosphoglycerate kinase"/>
    <property type="match status" value="1"/>
</dbReference>
<dbReference type="GO" id="GO:0004618">
    <property type="term" value="F:phosphoglycerate kinase activity"/>
    <property type="evidence" value="ECO:0007669"/>
    <property type="project" value="UniProtKB-EC"/>
</dbReference>
<organism evidence="17 18">
    <name type="scientific">Thalictrum thalictroides</name>
    <name type="common">Rue-anemone</name>
    <name type="synonym">Anemone thalictroides</name>
    <dbReference type="NCBI Taxonomy" id="46969"/>
    <lineage>
        <taxon>Eukaryota</taxon>
        <taxon>Viridiplantae</taxon>
        <taxon>Streptophyta</taxon>
        <taxon>Embryophyta</taxon>
        <taxon>Tracheophyta</taxon>
        <taxon>Spermatophyta</taxon>
        <taxon>Magnoliopsida</taxon>
        <taxon>Ranunculales</taxon>
        <taxon>Ranunculaceae</taxon>
        <taxon>Thalictroideae</taxon>
        <taxon>Thalictrum</taxon>
    </lineage>
</organism>
<dbReference type="AlphaFoldDB" id="A0A7J6W0N3"/>
<comment type="cofactor">
    <cofactor evidence="2">
        <name>Mg(2+)</name>
        <dbReference type="ChEBI" id="CHEBI:18420"/>
    </cofactor>
</comment>
<evidence type="ECO:0000256" key="16">
    <source>
        <dbReference type="SAM" id="Coils"/>
    </source>
</evidence>
<comment type="similarity">
    <text evidence="4">Belongs to the UDP-glycosyltransferase family.</text>
</comment>
<dbReference type="Proteomes" id="UP000554482">
    <property type="component" value="Unassembled WGS sequence"/>
</dbReference>
<evidence type="ECO:0000256" key="13">
    <source>
        <dbReference type="ARBA" id="ARBA00022842"/>
    </source>
</evidence>
<dbReference type="GO" id="GO:0005524">
    <property type="term" value="F:ATP binding"/>
    <property type="evidence" value="ECO:0007669"/>
    <property type="project" value="UniProtKB-KW"/>
</dbReference>
<comment type="similarity">
    <text evidence="3 14">Belongs to the phosphoglycerate kinase family.</text>
</comment>
<comment type="caution">
    <text evidence="17">The sequence shown here is derived from an EMBL/GenBank/DDBJ whole genome shotgun (WGS) entry which is preliminary data.</text>
</comment>
<dbReference type="PRINTS" id="PR00477">
    <property type="entry name" value="PHGLYCKINASE"/>
</dbReference>
<dbReference type="GO" id="GO:0006096">
    <property type="term" value="P:glycolytic process"/>
    <property type="evidence" value="ECO:0007669"/>
    <property type="project" value="InterPro"/>
</dbReference>
<evidence type="ECO:0000313" key="18">
    <source>
        <dbReference type="Proteomes" id="UP000554482"/>
    </source>
</evidence>
<keyword evidence="18" id="KW-1185">Reference proteome</keyword>
<reference evidence="17 18" key="1">
    <citation type="submission" date="2020-06" db="EMBL/GenBank/DDBJ databases">
        <title>Transcriptomic and genomic resources for Thalictrum thalictroides and T. hernandezii: Facilitating candidate gene discovery in an emerging model plant lineage.</title>
        <authorList>
            <person name="Arias T."/>
            <person name="Riano-Pachon D.M."/>
            <person name="Di Stilio V.S."/>
        </authorList>
    </citation>
    <scope>NUCLEOTIDE SEQUENCE [LARGE SCALE GENOMIC DNA]</scope>
    <source>
        <strain evidence="18">cv. WT478/WT964</strain>
        <tissue evidence="17">Leaves</tissue>
    </source>
</reference>
<dbReference type="PROSITE" id="PS00375">
    <property type="entry name" value="UDPGT"/>
    <property type="match status" value="1"/>
</dbReference>
<dbReference type="PROSITE" id="PS51625">
    <property type="entry name" value="SAM_MT_TRMB"/>
    <property type="match status" value="1"/>
</dbReference>
<evidence type="ECO:0000256" key="5">
    <source>
        <dbReference type="ARBA" id="ARBA00022603"/>
    </source>
</evidence>
<evidence type="ECO:0000256" key="4">
    <source>
        <dbReference type="ARBA" id="ARBA00009995"/>
    </source>
</evidence>
<sequence>MSEVLNLIQGPLLLPRNSTSLYRAINFSTFSWCSQKSSSFTEFQTQWRLQSSQQGFENCVAIESIEEKISDRSKANLCHVEHQNGLPHVQTLRKYPKEELYGRVVMVRLDFTISNREVLGSNISFNERSLLTIKYLYHAGAKVLLASNWGFPKDTTQPPSAEIVSDNLSSVLELKVMPTSWISDCSQSKEGDFDIADVLLIENLLTFREELANCSAFARKLSSGVDVFVNDTFSQSHKILASTVGVTRYCYASVAGFAFEQELTQLVDITTTTKRPYIAIIGGDNLKGKAAAIHFLASKCDGLVFIGMIAFQIMHGKGLLVPLRFVEFGAVKDSLKIIDDAQRRNIPILLPKDFVCVNDSLPKQLHTFPVQRILNGWKPVGLGPNSMINISSLLSKCKKILCIGPLNLKLPRSDNYLASKLAPMLETSSRSGCDVIVVGTAACKEFSRPSGCTLLENASVAWEFLKGRVLPGLAALDRAYPFVIDWDTVFNDPAQPLVVDIGSGNGLFLFEMARRKKDLNFLGLEANKKLVDHCLDSVHQSGLKNRYFIATNATSTFRSIVSSYPGELVLVLIQCPNPDFNKPEHRWRMLQRALVEAIVDLLTINGKVFLQSDVETVAVRMREEFIRYGKNKVAIIRTEDDIKLDDEGWLSDNPYGVRSDWEQHVIDRGAPMTLVYSWCTPSHTYTPGFSFSLKSQPFRFQTTTMVKPHEEQKPHALIVPYPLQGHVIPAVHLAIKLASKGFTISFINTQFVHHQISKSQPDIGDDIFSVARKSGLNIHYHTVSDGLPLEFDRSLNHDQFMFSVLHVLSAHIEEGVRKIINSSSGPRLNCLIADTFFVWPSMIAEKFHLLNVSFWTEPAIVYTLYYHMNLLRKNGHFGFHDNREDTIDYIPGIAAIEPRDLMSYLQEADISTVVHQIIFKAFQDVKKADLVLCNTVEELEPNIISALQLEKPFYAIGPIFPSGFRKSSVETSLWPESDCSNWLDSKPHGSVLYISFGSYAHVGKHDLTEIANGVLLSKVSFVWILRPDIVSSDDTDPLPDGFLKECGDRGMILPWCRQIEVLSHEAVGGFLTHCGWNSILESIWCGIPMLCFPLLTDQFTNRKLVVDDWKIGIDVITNRKSVNRAKVSENINLVMKGELGNKYRNKMKEVKQTLKDAMEDVGSSEKNLNSFIQEIHNRCVMGKSVKPNGISNGHV</sequence>
<dbReference type="InterPro" id="IPR001576">
    <property type="entry name" value="Phosphoglycerate_kinase"/>
</dbReference>
<dbReference type="GO" id="GO:0080044">
    <property type="term" value="F:quercetin 7-O-glucosyltransferase activity"/>
    <property type="evidence" value="ECO:0007669"/>
    <property type="project" value="TreeGrafter"/>
</dbReference>
<keyword evidence="9" id="KW-0819">tRNA processing</keyword>
<dbReference type="InterPro" id="IPR035595">
    <property type="entry name" value="UDP_glycos_trans_CS"/>
</dbReference>
<dbReference type="Gene3D" id="3.40.50.1260">
    <property type="entry name" value="Phosphoglycerate kinase, N-terminal domain"/>
    <property type="match status" value="2"/>
</dbReference>
<evidence type="ECO:0000256" key="8">
    <source>
        <dbReference type="ARBA" id="ARBA00022691"/>
    </source>
</evidence>
<keyword evidence="12" id="KW-0067">ATP-binding</keyword>
<evidence type="ECO:0000256" key="10">
    <source>
        <dbReference type="ARBA" id="ARBA00022741"/>
    </source>
</evidence>
<dbReference type="GO" id="GO:0008176">
    <property type="term" value="F:tRNA (guanine(46)-N7)-methyltransferase activity"/>
    <property type="evidence" value="ECO:0007669"/>
    <property type="project" value="UniProtKB-EC"/>
</dbReference>
<evidence type="ECO:0000256" key="6">
    <source>
        <dbReference type="ARBA" id="ARBA00022676"/>
    </source>
</evidence>
<evidence type="ECO:0000256" key="1">
    <source>
        <dbReference type="ARBA" id="ARBA00000142"/>
    </source>
</evidence>
<dbReference type="InterPro" id="IPR036043">
    <property type="entry name" value="Phosphoglycerate_kinase_sf"/>
</dbReference>
<keyword evidence="5" id="KW-0489">Methyltransferase</keyword>
<name>A0A7J6W0N3_THATH</name>
<protein>
    <recommendedName>
        <fullName evidence="14">Phosphoglycerate kinase</fullName>
        <ecNumber evidence="14">2.7.2.3</ecNumber>
    </recommendedName>
</protein>
<evidence type="ECO:0000256" key="11">
    <source>
        <dbReference type="ARBA" id="ARBA00022777"/>
    </source>
</evidence>
<comment type="catalytic activity">
    <reaction evidence="14">
        <text>(2R)-3-phosphoglycerate + ATP = (2R)-3-phospho-glyceroyl phosphate + ADP</text>
        <dbReference type="Rhea" id="RHEA:14801"/>
        <dbReference type="ChEBI" id="CHEBI:30616"/>
        <dbReference type="ChEBI" id="CHEBI:57604"/>
        <dbReference type="ChEBI" id="CHEBI:58272"/>
        <dbReference type="ChEBI" id="CHEBI:456216"/>
        <dbReference type="EC" id="2.7.2.3"/>
    </reaction>
</comment>
<keyword evidence="11 14" id="KW-0418">Kinase</keyword>
<feature type="coiled-coil region" evidence="16">
    <location>
        <begin position="1140"/>
        <end position="1167"/>
    </location>
</feature>